<name>A0A4X2K579_VOMUR</name>
<evidence type="ECO:0000256" key="5">
    <source>
        <dbReference type="ARBA" id="ARBA00022743"/>
    </source>
</evidence>
<evidence type="ECO:0000256" key="3">
    <source>
        <dbReference type="ARBA" id="ARBA00022525"/>
    </source>
</evidence>
<reference evidence="9" key="1">
    <citation type="submission" date="2018-12" db="EMBL/GenBank/DDBJ databases">
        <authorList>
            <person name="Yazar S."/>
        </authorList>
    </citation>
    <scope>NUCLEOTIDE SEQUENCE [LARGE SCALE GENOMIC DNA]</scope>
</reference>
<keyword evidence="4 6" id="KW-0732">Signal</keyword>
<dbReference type="OMA" id="FCEDELH"/>
<keyword evidence="3" id="KW-0964">Secreted</keyword>
<feature type="signal peptide" evidence="6">
    <location>
        <begin position="1"/>
        <end position="18"/>
    </location>
</feature>
<keyword evidence="5" id="KW-0494">Milk protein</keyword>
<dbReference type="InterPro" id="IPR000566">
    <property type="entry name" value="Lipocln_cytosolic_FA-bd_dom"/>
</dbReference>
<dbReference type="AlphaFoldDB" id="A0A4X2K579"/>
<evidence type="ECO:0000256" key="1">
    <source>
        <dbReference type="ARBA" id="ARBA00004613"/>
    </source>
</evidence>
<comment type="similarity">
    <text evidence="2">Belongs to the calycin superfamily. Lipocalin family.</text>
</comment>
<evidence type="ECO:0000259" key="7">
    <source>
        <dbReference type="Pfam" id="PF00061"/>
    </source>
</evidence>
<dbReference type="STRING" id="29139.ENSVURP00010007119"/>
<dbReference type="PRINTS" id="PR01175">
    <property type="entry name" value="VNEBNERGLAND"/>
</dbReference>
<proteinExistence type="inferred from homology"/>
<dbReference type="Proteomes" id="UP000314987">
    <property type="component" value="Unassembled WGS sequence"/>
</dbReference>
<dbReference type="InterPro" id="IPR002450">
    <property type="entry name" value="von_Ebner_gland"/>
</dbReference>
<dbReference type="Pfam" id="PF00061">
    <property type="entry name" value="Lipocalin"/>
    <property type="match status" value="1"/>
</dbReference>
<dbReference type="InterPro" id="IPR002345">
    <property type="entry name" value="Lipocalin"/>
</dbReference>
<evidence type="ECO:0000313" key="9">
    <source>
        <dbReference type="Proteomes" id="UP000314987"/>
    </source>
</evidence>
<dbReference type="Ensembl" id="ENSVURT00010008046.1">
    <property type="protein sequence ID" value="ENSVURP00010007119.1"/>
    <property type="gene ID" value="ENSVURG00010005517.1"/>
</dbReference>
<evidence type="ECO:0000256" key="6">
    <source>
        <dbReference type="SAM" id="SignalP"/>
    </source>
</evidence>
<evidence type="ECO:0000313" key="8">
    <source>
        <dbReference type="Ensembl" id="ENSVURP00010007119.1"/>
    </source>
</evidence>
<dbReference type="GeneID" id="114033950"/>
<evidence type="ECO:0000256" key="2">
    <source>
        <dbReference type="ARBA" id="ARBA00006889"/>
    </source>
</evidence>
<dbReference type="OrthoDB" id="9447591at2759"/>
<feature type="chain" id="PRO_5021252156" description="Lipocalin/cytosolic fatty-acid binding domain-containing protein" evidence="6">
    <location>
        <begin position="19"/>
        <end position="174"/>
    </location>
</feature>
<feature type="domain" description="Lipocalin/cytosolic fatty-acid binding" evidence="7">
    <location>
        <begin position="30"/>
        <end position="163"/>
    </location>
</feature>
<dbReference type="SUPFAM" id="SSF50814">
    <property type="entry name" value="Lipocalins"/>
    <property type="match status" value="1"/>
</dbReference>
<gene>
    <name evidence="8" type="primary">LOC114033950</name>
</gene>
<dbReference type="RefSeq" id="XP_027705401.1">
    <property type="nucleotide sequence ID" value="XM_027849600.1"/>
</dbReference>
<dbReference type="GO" id="GO:0036094">
    <property type="term" value="F:small molecule binding"/>
    <property type="evidence" value="ECO:0007669"/>
    <property type="project" value="InterPro"/>
</dbReference>
<dbReference type="PANTHER" id="PTHR11430:SF124">
    <property type="entry name" value="LIPOCALIN 1-LIKE PROTEIN 1-RELATED"/>
    <property type="match status" value="1"/>
</dbReference>
<reference evidence="8" key="3">
    <citation type="submission" date="2025-09" db="UniProtKB">
        <authorList>
            <consortium name="Ensembl"/>
        </authorList>
    </citation>
    <scope>IDENTIFICATION</scope>
</reference>
<dbReference type="PANTHER" id="PTHR11430">
    <property type="entry name" value="LIPOCALIN"/>
    <property type="match status" value="1"/>
</dbReference>
<evidence type="ECO:0000256" key="4">
    <source>
        <dbReference type="ARBA" id="ARBA00022729"/>
    </source>
</evidence>
<accession>A0A4X2K579</accession>
<dbReference type="GO" id="GO:0005615">
    <property type="term" value="C:extracellular space"/>
    <property type="evidence" value="ECO:0007669"/>
    <property type="project" value="TreeGrafter"/>
</dbReference>
<sequence length="174" mass="19735">MKVFFLTIALSLSSILQAEESSPSEERFEGTYIVKAIVTDSEDFEKHVPKEMSPLIITRLSYDALEAKIIMNKNGMCEEIKLKLEKTNNPGLFSVDEGNHWVLIEKTSVRDHWLLLCEGEINGHQIRVAKLVGPDAEENSKALEDYKKFVRLSGFNEDRIKIPGQVEACTPEHD</sequence>
<organism evidence="8 9">
    <name type="scientific">Vombatus ursinus</name>
    <name type="common">Common wombat</name>
    <dbReference type="NCBI Taxonomy" id="29139"/>
    <lineage>
        <taxon>Eukaryota</taxon>
        <taxon>Metazoa</taxon>
        <taxon>Chordata</taxon>
        <taxon>Craniata</taxon>
        <taxon>Vertebrata</taxon>
        <taxon>Euteleostomi</taxon>
        <taxon>Mammalia</taxon>
        <taxon>Metatheria</taxon>
        <taxon>Diprotodontia</taxon>
        <taxon>Vombatidae</taxon>
        <taxon>Vombatus</taxon>
    </lineage>
</organism>
<dbReference type="Gene3D" id="2.40.128.20">
    <property type="match status" value="1"/>
</dbReference>
<keyword evidence="9" id="KW-1185">Reference proteome</keyword>
<reference evidence="8" key="2">
    <citation type="submission" date="2025-08" db="UniProtKB">
        <authorList>
            <consortium name="Ensembl"/>
        </authorList>
    </citation>
    <scope>IDENTIFICATION</scope>
</reference>
<comment type="subcellular location">
    <subcellularLocation>
        <location evidence="1">Secreted</location>
    </subcellularLocation>
</comment>
<dbReference type="GeneTree" id="ENSGT01050000244868"/>
<dbReference type="InterPro" id="IPR012674">
    <property type="entry name" value="Calycin"/>
</dbReference>
<protein>
    <recommendedName>
        <fullName evidence="7">Lipocalin/cytosolic fatty-acid binding domain-containing protein</fullName>
    </recommendedName>
</protein>